<protein>
    <recommendedName>
        <fullName evidence="5">Glycosyl transferase family 11</fullName>
    </recommendedName>
</protein>
<dbReference type="GO" id="GO:0016020">
    <property type="term" value="C:membrane"/>
    <property type="evidence" value="ECO:0007669"/>
    <property type="project" value="InterPro"/>
</dbReference>
<comment type="caution">
    <text evidence="3">The sequence shown here is derived from an EMBL/GenBank/DDBJ whole genome shotgun (WGS) entry which is preliminary data.</text>
</comment>
<proteinExistence type="predicted"/>
<dbReference type="AlphaFoldDB" id="A0A1Y1SYA8"/>
<dbReference type="PANTHER" id="PTHR11927:SF9">
    <property type="entry name" value="L-FUCOSYLTRANSFERASE"/>
    <property type="match status" value="1"/>
</dbReference>
<evidence type="ECO:0000256" key="2">
    <source>
        <dbReference type="ARBA" id="ARBA00022679"/>
    </source>
</evidence>
<dbReference type="GO" id="GO:0008107">
    <property type="term" value="F:galactoside 2-alpha-L-fucosyltransferase activity"/>
    <property type="evidence" value="ECO:0007669"/>
    <property type="project" value="InterPro"/>
</dbReference>
<keyword evidence="2" id="KW-0808">Transferase</keyword>
<dbReference type="Pfam" id="PF01531">
    <property type="entry name" value="Glyco_transf_11"/>
    <property type="match status" value="1"/>
</dbReference>
<dbReference type="STRING" id="1185767.IIF7_19299"/>
<organism evidence="3 4">
    <name type="scientific">Zunongwangia atlantica 22II14-10F7</name>
    <dbReference type="NCBI Taxonomy" id="1185767"/>
    <lineage>
        <taxon>Bacteria</taxon>
        <taxon>Pseudomonadati</taxon>
        <taxon>Bacteroidota</taxon>
        <taxon>Flavobacteriia</taxon>
        <taxon>Flavobacteriales</taxon>
        <taxon>Flavobacteriaceae</taxon>
        <taxon>Zunongwangia</taxon>
    </lineage>
</organism>
<evidence type="ECO:0000256" key="1">
    <source>
        <dbReference type="ARBA" id="ARBA00022676"/>
    </source>
</evidence>
<gene>
    <name evidence="3" type="ORF">IIF7_19299</name>
</gene>
<keyword evidence="4" id="KW-1185">Reference proteome</keyword>
<sequence>MKYKIVNASGQTCNKFWIWTHYIADAIECKHKVIILNPDMTFNDYPGLMNNKYLKFPLFIKYYVNFFGYKNYIRAIDKLITNRFTSRLLFLLKYLKIDYEKPYSGSYFSIHKEKHNKQIKEMFEPSKEIIRSCKAEFSKHKSDYYIGVHIRRGDYKTFKNGKYYYSIEDYNNILKRLLKQFAGNLKVSVFISSNEEIDLSKFEDINCFLLPNGSVTKDLYGLSMCDYIIGPPSTFSSWASYIGDKKIFFIRDLEKDVKINEFKDSLTIWQ</sequence>
<dbReference type="PANTHER" id="PTHR11927">
    <property type="entry name" value="GALACTOSIDE 2-L-FUCOSYLTRANSFERASE"/>
    <property type="match status" value="1"/>
</dbReference>
<evidence type="ECO:0008006" key="5">
    <source>
        <dbReference type="Google" id="ProtNLM"/>
    </source>
</evidence>
<dbReference type="GO" id="GO:0005975">
    <property type="term" value="P:carbohydrate metabolic process"/>
    <property type="evidence" value="ECO:0007669"/>
    <property type="project" value="InterPro"/>
</dbReference>
<dbReference type="EMBL" id="ARYN01000026">
    <property type="protein sequence ID" value="ORL43739.1"/>
    <property type="molecule type" value="Genomic_DNA"/>
</dbReference>
<reference evidence="3 4" key="1">
    <citation type="submission" date="2013-04" db="EMBL/GenBank/DDBJ databases">
        <title>Zunongwangia sp. 22II14-10F7 Genome Sequencing.</title>
        <authorList>
            <person name="Lai Q."/>
            <person name="Shao Z."/>
        </authorList>
    </citation>
    <scope>NUCLEOTIDE SEQUENCE [LARGE SCALE GENOMIC DNA]</scope>
    <source>
        <strain evidence="3 4">22II14-10F7</strain>
    </source>
</reference>
<evidence type="ECO:0000313" key="4">
    <source>
        <dbReference type="Proteomes" id="UP000192746"/>
    </source>
</evidence>
<dbReference type="InterPro" id="IPR002516">
    <property type="entry name" value="Glyco_trans_11"/>
</dbReference>
<dbReference type="Proteomes" id="UP000192746">
    <property type="component" value="Unassembled WGS sequence"/>
</dbReference>
<accession>A0A1Y1SYA8</accession>
<keyword evidence="1" id="KW-0328">Glycosyltransferase</keyword>
<evidence type="ECO:0000313" key="3">
    <source>
        <dbReference type="EMBL" id="ORL43739.1"/>
    </source>
</evidence>
<dbReference type="Gene3D" id="3.40.50.11350">
    <property type="match status" value="2"/>
</dbReference>
<dbReference type="RefSeq" id="WP_084843324.1">
    <property type="nucleotide sequence ID" value="NZ_ARYN01000026.1"/>
</dbReference>
<dbReference type="OrthoDB" id="639736at2"/>
<name>A0A1Y1SYA8_9FLAO</name>